<dbReference type="PANTHER" id="PTHR43976:SF16">
    <property type="entry name" value="SHORT-CHAIN DEHYDROGENASE_REDUCTASE FAMILY PROTEIN"/>
    <property type="match status" value="1"/>
</dbReference>
<dbReference type="STRING" id="1220578.FPE01S_03_00840"/>
<protein>
    <submittedName>
        <fullName evidence="4">Putative oxidoreductase</fullName>
    </submittedName>
</protein>
<keyword evidence="2" id="KW-0560">Oxidoreductase</keyword>
<dbReference type="PRINTS" id="PR00081">
    <property type="entry name" value="GDHRDH"/>
</dbReference>
<name>A0A0E9N2H7_9BACT</name>
<evidence type="ECO:0000313" key="5">
    <source>
        <dbReference type="Proteomes" id="UP000033121"/>
    </source>
</evidence>
<dbReference type="PANTHER" id="PTHR43976">
    <property type="entry name" value="SHORT CHAIN DEHYDROGENASE"/>
    <property type="match status" value="1"/>
</dbReference>
<evidence type="ECO:0000256" key="1">
    <source>
        <dbReference type="ARBA" id="ARBA00006484"/>
    </source>
</evidence>
<dbReference type="InterPro" id="IPR002347">
    <property type="entry name" value="SDR_fam"/>
</dbReference>
<comment type="caution">
    <text evidence="4">The sequence shown here is derived from an EMBL/GenBank/DDBJ whole genome shotgun (WGS) entry which is preliminary data.</text>
</comment>
<dbReference type="NCBIfam" id="NF006114">
    <property type="entry name" value="PRK08263.1"/>
    <property type="match status" value="1"/>
</dbReference>
<reference evidence="4 5" key="1">
    <citation type="submission" date="2015-04" db="EMBL/GenBank/DDBJ databases">
        <title>Whole genome shotgun sequence of Flavihumibacter petaseus NBRC 106054.</title>
        <authorList>
            <person name="Miyazawa S."/>
            <person name="Hosoyama A."/>
            <person name="Hashimoto M."/>
            <person name="Noguchi M."/>
            <person name="Tsuchikane K."/>
            <person name="Ohji S."/>
            <person name="Yamazoe A."/>
            <person name="Ichikawa N."/>
            <person name="Kimura A."/>
            <person name="Fujita N."/>
        </authorList>
    </citation>
    <scope>NUCLEOTIDE SEQUENCE [LARGE SCALE GENOMIC DNA]</scope>
    <source>
        <strain evidence="4 5">NBRC 106054</strain>
    </source>
</reference>
<dbReference type="Gene3D" id="3.40.50.720">
    <property type="entry name" value="NAD(P)-binding Rossmann-like Domain"/>
    <property type="match status" value="1"/>
</dbReference>
<dbReference type="RefSeq" id="WP_046370024.1">
    <property type="nucleotide sequence ID" value="NZ_BBWV01000003.1"/>
</dbReference>
<sequence>MSKTIFITGASKGFGKIWAEAFLKRGDKVIATARNLDSLNDLVKQYGENILPVRLDVNDRDAVFVAVNKGHQHFGKIDVLINNAGFGLFGAVEETTEQQARDQFETNFFGLLWVTQAVLPIMRAQKSGHIIQVSSVLGITTVPILGLYNASKFAVEGLTESMVPEVAPFGIKLSLVEPNAFSTDWGGGSAVHADALPHYEQVKADLFASFTPDFYGDPLATIPAILKLVDSDNPPLRLFLGRVAYPFVKQTYDSRWAEWNAWKEISADAHGA</sequence>
<dbReference type="OrthoDB" id="1235794at2"/>
<proteinExistence type="inferred from homology"/>
<dbReference type="PRINTS" id="PR00080">
    <property type="entry name" value="SDRFAMILY"/>
</dbReference>
<dbReference type="CDD" id="cd05374">
    <property type="entry name" value="17beta-HSD-like_SDR_c"/>
    <property type="match status" value="1"/>
</dbReference>
<dbReference type="AlphaFoldDB" id="A0A0E9N2H7"/>
<dbReference type="InterPro" id="IPR036291">
    <property type="entry name" value="NAD(P)-bd_dom_sf"/>
</dbReference>
<accession>A0A0E9N2H7</accession>
<evidence type="ECO:0000256" key="2">
    <source>
        <dbReference type="ARBA" id="ARBA00023002"/>
    </source>
</evidence>
<gene>
    <name evidence="4" type="ORF">FPE01S_03_00840</name>
</gene>
<keyword evidence="5" id="KW-1185">Reference proteome</keyword>
<dbReference type="Proteomes" id="UP000033121">
    <property type="component" value="Unassembled WGS sequence"/>
</dbReference>
<evidence type="ECO:0000256" key="3">
    <source>
        <dbReference type="RuleBase" id="RU000363"/>
    </source>
</evidence>
<organism evidence="4 5">
    <name type="scientific">Flavihumibacter petaseus NBRC 106054</name>
    <dbReference type="NCBI Taxonomy" id="1220578"/>
    <lineage>
        <taxon>Bacteria</taxon>
        <taxon>Pseudomonadati</taxon>
        <taxon>Bacteroidota</taxon>
        <taxon>Chitinophagia</taxon>
        <taxon>Chitinophagales</taxon>
        <taxon>Chitinophagaceae</taxon>
        <taxon>Flavihumibacter</taxon>
    </lineage>
</organism>
<dbReference type="GO" id="GO:0016491">
    <property type="term" value="F:oxidoreductase activity"/>
    <property type="evidence" value="ECO:0007669"/>
    <property type="project" value="UniProtKB-KW"/>
</dbReference>
<evidence type="ECO:0000313" key="4">
    <source>
        <dbReference type="EMBL" id="GAO44044.1"/>
    </source>
</evidence>
<dbReference type="Pfam" id="PF00106">
    <property type="entry name" value="adh_short"/>
    <property type="match status" value="1"/>
</dbReference>
<comment type="similarity">
    <text evidence="1 3">Belongs to the short-chain dehydrogenases/reductases (SDR) family.</text>
</comment>
<dbReference type="SUPFAM" id="SSF51735">
    <property type="entry name" value="NAD(P)-binding Rossmann-fold domains"/>
    <property type="match status" value="1"/>
</dbReference>
<dbReference type="EMBL" id="BBWV01000003">
    <property type="protein sequence ID" value="GAO44044.1"/>
    <property type="molecule type" value="Genomic_DNA"/>
</dbReference>
<dbReference type="InterPro" id="IPR051911">
    <property type="entry name" value="SDR_oxidoreductase"/>
</dbReference>